<sequence>MFGDVPYMQKAIFGAGCFWGVELTFSKMEGVVSTAVGYCGGKMPDPTYEIVCTGQSGHAEVVLVEFDPEKVSFDKLLDKFWLLHDPTTLNRQGPDIGTQYRSVIFFQDEDQAALSKASKDKLQESGRYKNDVVTEIVSAQKFYRAEEYHQKYLEVRGLGNCHT</sequence>
<dbReference type="AlphaFoldDB" id="A0A382LXN9"/>
<dbReference type="HAMAP" id="MF_01401">
    <property type="entry name" value="MsrA"/>
    <property type="match status" value="1"/>
</dbReference>
<name>A0A382LXN9_9ZZZZ</name>
<dbReference type="SUPFAM" id="SSF55068">
    <property type="entry name" value="Peptide methionine sulfoxide reductase"/>
    <property type="match status" value="1"/>
</dbReference>
<proteinExistence type="inferred from homology"/>
<dbReference type="Pfam" id="PF01625">
    <property type="entry name" value="PMSR"/>
    <property type="match status" value="1"/>
</dbReference>
<feature type="domain" description="Peptide methionine sulphoxide reductase MsrA" evidence="3">
    <location>
        <begin position="10"/>
        <end position="161"/>
    </location>
</feature>
<gene>
    <name evidence="4" type="ORF">METZ01_LOCUS292525</name>
</gene>
<protein>
    <recommendedName>
        <fullName evidence="1">peptide-methionine (S)-S-oxide reductase</fullName>
        <ecNumber evidence="1">1.8.4.11</ecNumber>
    </recommendedName>
</protein>
<evidence type="ECO:0000256" key="1">
    <source>
        <dbReference type="ARBA" id="ARBA00012502"/>
    </source>
</evidence>
<dbReference type="PANTHER" id="PTHR43774:SF1">
    <property type="entry name" value="PEPTIDE METHIONINE SULFOXIDE REDUCTASE MSRA 2"/>
    <property type="match status" value="1"/>
</dbReference>
<dbReference type="PANTHER" id="PTHR43774">
    <property type="entry name" value="PEPTIDE METHIONINE SULFOXIDE REDUCTASE"/>
    <property type="match status" value="1"/>
</dbReference>
<dbReference type="InterPro" id="IPR036509">
    <property type="entry name" value="Met_Sox_Rdtase_MsrA_sf"/>
</dbReference>
<organism evidence="4">
    <name type="scientific">marine metagenome</name>
    <dbReference type="NCBI Taxonomy" id="408172"/>
    <lineage>
        <taxon>unclassified sequences</taxon>
        <taxon>metagenomes</taxon>
        <taxon>ecological metagenomes</taxon>
    </lineage>
</organism>
<dbReference type="Gene3D" id="3.30.1060.10">
    <property type="entry name" value="Peptide methionine sulphoxide reductase MsrA"/>
    <property type="match status" value="1"/>
</dbReference>
<accession>A0A382LXN9</accession>
<dbReference type="GO" id="GO:0008113">
    <property type="term" value="F:peptide-methionine (S)-S-oxide reductase activity"/>
    <property type="evidence" value="ECO:0007669"/>
    <property type="project" value="UniProtKB-EC"/>
</dbReference>
<dbReference type="EMBL" id="UINC01088976">
    <property type="protein sequence ID" value="SVC39671.1"/>
    <property type="molecule type" value="Genomic_DNA"/>
</dbReference>
<dbReference type="EC" id="1.8.4.11" evidence="1"/>
<evidence type="ECO:0000313" key="4">
    <source>
        <dbReference type="EMBL" id="SVC39671.1"/>
    </source>
</evidence>
<dbReference type="InterPro" id="IPR002569">
    <property type="entry name" value="Met_Sox_Rdtase_MsrA_dom"/>
</dbReference>
<reference evidence="4" key="1">
    <citation type="submission" date="2018-05" db="EMBL/GenBank/DDBJ databases">
        <authorList>
            <person name="Lanie J.A."/>
            <person name="Ng W.-L."/>
            <person name="Kazmierczak K.M."/>
            <person name="Andrzejewski T.M."/>
            <person name="Davidsen T.M."/>
            <person name="Wayne K.J."/>
            <person name="Tettelin H."/>
            <person name="Glass J.I."/>
            <person name="Rusch D."/>
            <person name="Podicherti R."/>
            <person name="Tsui H.-C.T."/>
            <person name="Winkler M.E."/>
        </authorList>
    </citation>
    <scope>NUCLEOTIDE SEQUENCE</scope>
</reference>
<evidence type="ECO:0000256" key="2">
    <source>
        <dbReference type="ARBA" id="ARBA00023002"/>
    </source>
</evidence>
<dbReference type="NCBIfam" id="TIGR00401">
    <property type="entry name" value="msrA"/>
    <property type="match status" value="1"/>
</dbReference>
<keyword evidence="2" id="KW-0560">Oxidoreductase</keyword>
<evidence type="ECO:0000259" key="3">
    <source>
        <dbReference type="Pfam" id="PF01625"/>
    </source>
</evidence>